<dbReference type="Gene3D" id="3.30.470.20">
    <property type="entry name" value="ATP-grasp fold, B domain"/>
    <property type="match status" value="1"/>
</dbReference>
<dbReference type="GO" id="GO:0005524">
    <property type="term" value="F:ATP binding"/>
    <property type="evidence" value="ECO:0007669"/>
    <property type="project" value="InterPro"/>
</dbReference>
<dbReference type="Gene3D" id="3.30.1490.20">
    <property type="entry name" value="ATP-grasp fold, A domain"/>
    <property type="match status" value="1"/>
</dbReference>
<dbReference type="Proteomes" id="UP000183015">
    <property type="component" value="Unassembled WGS sequence"/>
</dbReference>
<keyword evidence="2" id="KW-1185">Reference proteome</keyword>
<organism evidence="1 2">
    <name type="scientific">Streptacidiphilus jiangxiensis</name>
    <dbReference type="NCBI Taxonomy" id="235985"/>
    <lineage>
        <taxon>Bacteria</taxon>
        <taxon>Bacillati</taxon>
        <taxon>Actinomycetota</taxon>
        <taxon>Actinomycetes</taxon>
        <taxon>Kitasatosporales</taxon>
        <taxon>Streptomycetaceae</taxon>
        <taxon>Streptacidiphilus</taxon>
    </lineage>
</organism>
<dbReference type="InterPro" id="IPR053191">
    <property type="entry name" value="DcsG_Biosynth_Enzyme"/>
</dbReference>
<proteinExistence type="predicted"/>
<accession>A0A1H7S380</accession>
<dbReference type="OrthoDB" id="3373978at2"/>
<dbReference type="eggNOG" id="COG0189">
    <property type="taxonomic scope" value="Bacteria"/>
</dbReference>
<dbReference type="InterPro" id="IPR013815">
    <property type="entry name" value="ATP_grasp_subdomain_1"/>
</dbReference>
<evidence type="ECO:0000313" key="1">
    <source>
        <dbReference type="EMBL" id="SEL66017.1"/>
    </source>
</evidence>
<dbReference type="RefSeq" id="WP_082015086.1">
    <property type="nucleotide sequence ID" value="NZ_BBPN01000015.1"/>
</dbReference>
<dbReference type="SUPFAM" id="SSF56059">
    <property type="entry name" value="Glutathione synthetase ATP-binding domain-like"/>
    <property type="match status" value="1"/>
</dbReference>
<name>A0A1H7S380_STRJI</name>
<dbReference type="PANTHER" id="PTHR39217">
    <property type="match status" value="1"/>
</dbReference>
<reference evidence="2" key="1">
    <citation type="submission" date="2016-10" db="EMBL/GenBank/DDBJ databases">
        <authorList>
            <person name="Varghese N."/>
        </authorList>
    </citation>
    <scope>NUCLEOTIDE SEQUENCE [LARGE SCALE GENOMIC DNA]</scope>
    <source>
        <strain evidence="2">DSM 45096 / BCRC 16803 / CGMCC 4.1857 / CIP 109030 / JCM 12277 / KCTC 19219 / NBRC 100920 / 33214</strain>
    </source>
</reference>
<gene>
    <name evidence="1" type="ORF">SAMN05414137_11182</name>
</gene>
<sequence length="289" mass="31518">MSDIVLLTGRTMPREVTENDLLVTELRSLGVTAEIQPWDEPLDWDAHGMALVRTTWDYWDRLEEFLTWAERTDRATTLRNPAEVITWNHHKGYLPALGEQGTAVIPTTLLPRGADQAAIDAALAEFRERHGTVETVAKPAVSAGARGALRSPVDAPETAAHLRELTRHGDALLQPLVESVLSRGETSLVFFGTEFSHAVRKVPASGEYRIHEHHGGTVQEHLPSEAELAVARAALKGAPAPVAYGRVDLVELADGPAVMELELIEPELFLPFAPGATARYAHHLAGLLP</sequence>
<dbReference type="EMBL" id="FOAZ01000011">
    <property type="protein sequence ID" value="SEL66017.1"/>
    <property type="molecule type" value="Genomic_DNA"/>
</dbReference>
<dbReference type="STRING" id="235985.SAMN05414137_11182"/>
<dbReference type="PANTHER" id="PTHR39217:SF1">
    <property type="entry name" value="GLUTATHIONE SYNTHETASE"/>
    <property type="match status" value="1"/>
</dbReference>
<evidence type="ECO:0000313" key="2">
    <source>
        <dbReference type="Proteomes" id="UP000183015"/>
    </source>
</evidence>
<dbReference type="AlphaFoldDB" id="A0A1H7S380"/>
<protein>
    <submittedName>
        <fullName evidence="1">Glutathione synthetase, ATP-grasp domain</fullName>
    </submittedName>
</protein>